<proteinExistence type="predicted"/>
<dbReference type="EMBL" id="MUAL01000137">
    <property type="protein sequence ID" value="OOR17340.1"/>
    <property type="molecule type" value="Genomic_DNA"/>
</dbReference>
<dbReference type="RefSeq" id="WP_078182195.1">
    <property type="nucleotide sequence ID" value="NZ_MUAL01000137.1"/>
</dbReference>
<dbReference type="AlphaFoldDB" id="A0A1S9U502"/>
<organism evidence="2 3">
    <name type="scientific">Bacillus cereus</name>
    <dbReference type="NCBI Taxonomy" id="1396"/>
    <lineage>
        <taxon>Bacteria</taxon>
        <taxon>Bacillati</taxon>
        <taxon>Bacillota</taxon>
        <taxon>Bacilli</taxon>
        <taxon>Bacillales</taxon>
        <taxon>Bacillaceae</taxon>
        <taxon>Bacillus</taxon>
        <taxon>Bacillus cereus group</taxon>
    </lineage>
</organism>
<protein>
    <submittedName>
        <fullName evidence="2">Uncharacterized protein</fullName>
    </submittedName>
</protein>
<comment type="caution">
    <text evidence="2">The sequence shown here is derived from an EMBL/GenBank/DDBJ whole genome shotgun (WGS) entry which is preliminary data.</text>
</comment>
<accession>A0A1S9U502</accession>
<keyword evidence="1" id="KW-1133">Transmembrane helix</keyword>
<evidence type="ECO:0000256" key="1">
    <source>
        <dbReference type="SAM" id="Phobius"/>
    </source>
</evidence>
<dbReference type="Proteomes" id="UP000191124">
    <property type="component" value="Unassembled WGS sequence"/>
</dbReference>
<name>A0A1S9U502_BACCE</name>
<keyword evidence="1" id="KW-0812">Transmembrane</keyword>
<sequence length="247" mass="28329">MSNRFIELQKYNTSFKFNNLNGLNNTGNGHLKIQIVGQLDSFTIKTLYKNYDIIARNLKVYPTVTIYPRGYALEGGFGGFYHANKNHVDIVDYYYLISILSHEMRHAYQYIYFPDLYFNTNYSSAREYLNCEVERDAREYSIDYCLARGYHEEAEHCKISEEQYELVIQNKLSPSEMGLSDGYFKRNPAKATVVSRDYHLGQKSVTKTKGGVSLTVIDGGASEKSGGAIYMWAVLLILATLVYLKWG</sequence>
<evidence type="ECO:0000313" key="3">
    <source>
        <dbReference type="Proteomes" id="UP000191124"/>
    </source>
</evidence>
<evidence type="ECO:0000313" key="2">
    <source>
        <dbReference type="EMBL" id="OOR17340.1"/>
    </source>
</evidence>
<keyword evidence="1" id="KW-0472">Membrane</keyword>
<feature type="transmembrane region" description="Helical" evidence="1">
    <location>
        <begin position="229"/>
        <end position="246"/>
    </location>
</feature>
<gene>
    <name evidence="2" type="ORF">BW892_27625</name>
</gene>
<reference evidence="2 3" key="1">
    <citation type="submission" date="2017-01" db="EMBL/GenBank/DDBJ databases">
        <title>Bacillus cereus isolates.</title>
        <authorList>
            <person name="Beno S.M."/>
        </authorList>
    </citation>
    <scope>NUCLEOTIDE SEQUENCE [LARGE SCALE GENOMIC DNA]</scope>
    <source>
        <strain evidence="2 3">FSL M7-1219</strain>
    </source>
</reference>